<dbReference type="EMBL" id="CP005077">
    <property type="protein sequence ID" value="AGM25447.1"/>
    <property type="molecule type" value="Genomic_DNA"/>
</dbReference>
<evidence type="ECO:0000313" key="2">
    <source>
        <dbReference type="EMBL" id="AGM25447.1"/>
    </source>
</evidence>
<proteinExistence type="predicted"/>
<gene>
    <name evidence="2" type="ORF">SCHRY_v1c08740</name>
</gene>
<dbReference type="PATRIC" id="fig|1276227.3.peg.881"/>
<dbReference type="Proteomes" id="UP000013964">
    <property type="component" value="Chromosome"/>
</dbReference>
<reference evidence="2 3" key="1">
    <citation type="journal article" date="2013" name="Genome Biol. Evol.">
        <title>Complete genomes of two dipteran-associated spiroplasmas provided insights into the origin, dynamics, and impacts of viral invasion in spiroplasma.</title>
        <authorList>
            <person name="Ku C."/>
            <person name="Lo W.S."/>
            <person name="Chen L.L."/>
            <person name="Kuo C.H."/>
        </authorList>
    </citation>
    <scope>NUCLEOTIDE SEQUENCE [LARGE SCALE GENOMIC DNA]</scope>
    <source>
        <strain evidence="2 3">DF-1</strain>
    </source>
</reference>
<dbReference type="InterPro" id="IPR036736">
    <property type="entry name" value="ACP-like_sf"/>
</dbReference>
<dbReference type="HOGENOM" id="CLU_108696_5_3_14"/>
<protein>
    <submittedName>
        <fullName evidence="2">Putative acyl carrier protein</fullName>
    </submittedName>
</protein>
<dbReference type="Pfam" id="PF00550">
    <property type="entry name" value="PP-binding"/>
    <property type="match status" value="1"/>
</dbReference>
<dbReference type="PROSITE" id="PS50075">
    <property type="entry name" value="CARRIER"/>
    <property type="match status" value="1"/>
</dbReference>
<evidence type="ECO:0000259" key="1">
    <source>
        <dbReference type="PROSITE" id="PS50075"/>
    </source>
</evidence>
<dbReference type="OrthoDB" id="400913at2"/>
<sequence>MNILEEIKKVFQENGIKQTITMDTVFKDLGIDSLDLMDLVIIAEKKLNVRIPDDKLMDINKVSDLVAIIEELKK</sequence>
<dbReference type="RefSeq" id="WP_016339268.1">
    <property type="nucleotide sequence ID" value="NC_021280.1"/>
</dbReference>
<organism evidence="2 3">
    <name type="scientific">Spiroplasma chrysopicola DF-1</name>
    <dbReference type="NCBI Taxonomy" id="1276227"/>
    <lineage>
        <taxon>Bacteria</taxon>
        <taxon>Bacillati</taxon>
        <taxon>Mycoplasmatota</taxon>
        <taxon>Mollicutes</taxon>
        <taxon>Entomoplasmatales</taxon>
        <taxon>Spiroplasmataceae</taxon>
        <taxon>Spiroplasma</taxon>
    </lineage>
</organism>
<name>R4U270_9MOLU</name>
<dbReference type="KEGG" id="scr:SCHRY_v1c08740"/>
<accession>R4U270</accession>
<dbReference type="InterPro" id="IPR009081">
    <property type="entry name" value="PP-bd_ACP"/>
</dbReference>
<dbReference type="Gene3D" id="1.10.1200.10">
    <property type="entry name" value="ACP-like"/>
    <property type="match status" value="1"/>
</dbReference>
<dbReference type="SUPFAM" id="SSF47336">
    <property type="entry name" value="ACP-like"/>
    <property type="match status" value="1"/>
</dbReference>
<dbReference type="STRING" id="1276227.SCHRY_v1c08740"/>
<feature type="domain" description="Carrier" evidence="1">
    <location>
        <begin position="1"/>
        <end position="73"/>
    </location>
</feature>
<evidence type="ECO:0000313" key="3">
    <source>
        <dbReference type="Proteomes" id="UP000013964"/>
    </source>
</evidence>
<keyword evidence="3" id="KW-1185">Reference proteome</keyword>
<dbReference type="AlphaFoldDB" id="R4U270"/>
<dbReference type="eggNOG" id="COG0236">
    <property type="taxonomic scope" value="Bacteria"/>
</dbReference>